<evidence type="ECO:0000313" key="2">
    <source>
        <dbReference type="EMBL" id="EMT54757.1"/>
    </source>
</evidence>
<evidence type="ECO:0000259" key="1">
    <source>
        <dbReference type="Pfam" id="PF11645"/>
    </source>
</evidence>
<dbReference type="EMBL" id="APBN01000001">
    <property type="protein sequence ID" value="EMT54757.1"/>
    <property type="molecule type" value="Genomic_DNA"/>
</dbReference>
<sequence>MASETGTIGTHAELIAMTALLAAGYEVAEPVAAESYDLVAKEPGTGEWRTFQVKTLRYRDDKGGAGGYYVLNGTRNNGRAYGPPEVDYMIGVAGDACYLVPCTGQSEYWAAAGAIDEKWRRLAVGMRNENAREAV</sequence>
<feature type="domain" description="PD(D/E)XK endonuclease" evidence="1">
    <location>
        <begin position="5"/>
        <end position="106"/>
    </location>
</feature>
<organism evidence="2 3">
    <name type="scientific">Brevibacillus borstelensis AK1</name>
    <dbReference type="NCBI Taxonomy" id="1300222"/>
    <lineage>
        <taxon>Bacteria</taxon>
        <taxon>Bacillati</taxon>
        <taxon>Bacillota</taxon>
        <taxon>Bacilli</taxon>
        <taxon>Bacillales</taxon>
        <taxon>Paenibacillaceae</taxon>
        <taxon>Brevibacillus</taxon>
    </lineage>
</organism>
<dbReference type="AlphaFoldDB" id="M8DMP9"/>
<dbReference type="STRING" id="1300222.I532_04095"/>
<evidence type="ECO:0000313" key="3">
    <source>
        <dbReference type="Proteomes" id="UP000012081"/>
    </source>
</evidence>
<dbReference type="InterPro" id="IPR011856">
    <property type="entry name" value="tRNA_endonuc-like_dom_sf"/>
</dbReference>
<reference evidence="2 3" key="1">
    <citation type="submission" date="2013-03" db="EMBL/GenBank/DDBJ databases">
        <title>Assembly of a new bacterial strain Brevibacillus borstelensis AK1.</title>
        <authorList>
            <person name="Rajan I."/>
            <person name="PoliReddy D."/>
            <person name="Sugumar T."/>
            <person name="Rathinam K."/>
            <person name="Alqarawi S."/>
            <person name="Khalil A.B."/>
            <person name="Sivakumar N."/>
        </authorList>
    </citation>
    <scope>NUCLEOTIDE SEQUENCE [LARGE SCALE GENOMIC DNA]</scope>
    <source>
        <strain evidence="2 3">AK1</strain>
    </source>
</reference>
<dbReference type="InterPro" id="IPR021671">
    <property type="entry name" value="PD(D/E)XK_Endonuc"/>
</dbReference>
<keyword evidence="3" id="KW-1185">Reference proteome</keyword>
<dbReference type="RefSeq" id="WP_003386573.1">
    <property type="nucleotide sequence ID" value="NZ_APBN01000001.1"/>
</dbReference>
<dbReference type="Proteomes" id="UP000012081">
    <property type="component" value="Unassembled WGS sequence"/>
</dbReference>
<dbReference type="PATRIC" id="fig|1300222.3.peg.851"/>
<comment type="caution">
    <text evidence="2">The sequence shown here is derived from an EMBL/GenBank/DDBJ whole genome shotgun (WGS) entry which is preliminary data.</text>
</comment>
<dbReference type="Pfam" id="PF11645">
    <property type="entry name" value="PDDEXK_5"/>
    <property type="match status" value="1"/>
</dbReference>
<dbReference type="Gene3D" id="3.40.1350.10">
    <property type="match status" value="1"/>
</dbReference>
<gene>
    <name evidence="2" type="ORF">I532_04095</name>
</gene>
<accession>M8DMP9</accession>
<protein>
    <recommendedName>
        <fullName evidence="1">PD(D/E)XK endonuclease domain-containing protein</fullName>
    </recommendedName>
</protein>
<name>M8DMP9_9BACL</name>
<proteinExistence type="predicted"/>
<dbReference type="GO" id="GO:0003676">
    <property type="term" value="F:nucleic acid binding"/>
    <property type="evidence" value="ECO:0007669"/>
    <property type="project" value="InterPro"/>
</dbReference>
<dbReference type="OrthoDB" id="2365401at2"/>